<feature type="compositionally biased region" description="Polar residues" evidence="5">
    <location>
        <begin position="783"/>
        <end position="804"/>
    </location>
</feature>
<keyword evidence="7" id="KW-0436">Ligase</keyword>
<feature type="region of interest" description="Disordered" evidence="5">
    <location>
        <begin position="687"/>
        <end position="822"/>
    </location>
</feature>
<dbReference type="OrthoDB" id="10263264at2759"/>
<dbReference type="Gramene" id="rna46771">
    <property type="protein sequence ID" value="RHN40604.1"/>
    <property type="gene ID" value="gene46771"/>
</dbReference>
<keyword evidence="2 4" id="KW-0863">Zinc-finger</keyword>
<comment type="caution">
    <text evidence="7">The sequence shown here is derived from an EMBL/GenBank/DDBJ whole genome shotgun (WGS) entry which is preliminary data.</text>
</comment>
<dbReference type="GO" id="GO:0008270">
    <property type="term" value="F:zinc ion binding"/>
    <property type="evidence" value="ECO:0007669"/>
    <property type="project" value="UniProtKB-KW"/>
</dbReference>
<dbReference type="Proteomes" id="UP000265566">
    <property type="component" value="Chromosome 8"/>
</dbReference>
<feature type="compositionally biased region" description="Polar residues" evidence="5">
    <location>
        <begin position="811"/>
        <end position="822"/>
    </location>
</feature>
<feature type="compositionally biased region" description="Polar residues" evidence="5">
    <location>
        <begin position="687"/>
        <end position="703"/>
    </location>
</feature>
<dbReference type="GO" id="GO:0016874">
    <property type="term" value="F:ligase activity"/>
    <property type="evidence" value="ECO:0007669"/>
    <property type="project" value="UniProtKB-KW"/>
</dbReference>
<evidence type="ECO:0000256" key="2">
    <source>
        <dbReference type="ARBA" id="ARBA00022771"/>
    </source>
</evidence>
<dbReference type="PANTHER" id="PTHR10782:SF4">
    <property type="entry name" value="TONALLI, ISOFORM E"/>
    <property type="match status" value="1"/>
</dbReference>
<dbReference type="PROSITE" id="PS51044">
    <property type="entry name" value="ZF_SP_RING"/>
    <property type="match status" value="1"/>
</dbReference>
<feature type="compositionally biased region" description="Low complexity" evidence="5">
    <location>
        <begin position="704"/>
        <end position="720"/>
    </location>
</feature>
<dbReference type="InterPro" id="IPR004181">
    <property type="entry name" value="Znf_MIZ"/>
</dbReference>
<dbReference type="EMBL" id="PSQE01000008">
    <property type="protein sequence ID" value="RHN40604.1"/>
    <property type="molecule type" value="Genomic_DNA"/>
</dbReference>
<evidence type="ECO:0000256" key="1">
    <source>
        <dbReference type="ARBA" id="ARBA00022723"/>
    </source>
</evidence>
<dbReference type="GO" id="GO:0016925">
    <property type="term" value="P:protein sumoylation"/>
    <property type="evidence" value="ECO:0007669"/>
    <property type="project" value="UniProtKB-ARBA"/>
</dbReference>
<protein>
    <submittedName>
        <fullName evidence="7">Putative E3 SUMO protein ligase</fullName>
    </submittedName>
</protein>
<feature type="region of interest" description="Disordered" evidence="5">
    <location>
        <begin position="618"/>
        <end position="668"/>
    </location>
</feature>
<organism evidence="7">
    <name type="scientific">Medicago truncatula</name>
    <name type="common">Barrel medic</name>
    <name type="synonym">Medicago tribuloides</name>
    <dbReference type="NCBI Taxonomy" id="3880"/>
    <lineage>
        <taxon>Eukaryota</taxon>
        <taxon>Viridiplantae</taxon>
        <taxon>Streptophyta</taxon>
        <taxon>Embryophyta</taxon>
        <taxon>Tracheophyta</taxon>
        <taxon>Spermatophyta</taxon>
        <taxon>Magnoliopsida</taxon>
        <taxon>eudicotyledons</taxon>
        <taxon>Gunneridae</taxon>
        <taxon>Pentapetalae</taxon>
        <taxon>rosids</taxon>
        <taxon>fabids</taxon>
        <taxon>Fabales</taxon>
        <taxon>Fabaceae</taxon>
        <taxon>Papilionoideae</taxon>
        <taxon>50 kb inversion clade</taxon>
        <taxon>NPAAA clade</taxon>
        <taxon>Hologalegina</taxon>
        <taxon>IRL clade</taxon>
        <taxon>Trifolieae</taxon>
        <taxon>Medicago</taxon>
    </lineage>
</organism>
<evidence type="ECO:0000256" key="3">
    <source>
        <dbReference type="ARBA" id="ARBA00022833"/>
    </source>
</evidence>
<dbReference type="CDD" id="cd16650">
    <property type="entry name" value="SP-RING_PIAS-like"/>
    <property type="match status" value="1"/>
</dbReference>
<dbReference type="InterPro" id="IPR013083">
    <property type="entry name" value="Znf_RING/FYVE/PHD"/>
</dbReference>
<feature type="domain" description="SP-RING-type" evidence="6">
    <location>
        <begin position="300"/>
        <end position="381"/>
    </location>
</feature>
<feature type="region of interest" description="Disordered" evidence="5">
    <location>
        <begin position="1"/>
        <end position="20"/>
    </location>
</feature>
<evidence type="ECO:0000256" key="5">
    <source>
        <dbReference type="SAM" id="MobiDB-lite"/>
    </source>
</evidence>
<dbReference type="AlphaFoldDB" id="A0A396GM09"/>
<evidence type="ECO:0000256" key="4">
    <source>
        <dbReference type="PROSITE-ProRule" id="PRU00452"/>
    </source>
</evidence>
<evidence type="ECO:0000259" key="6">
    <source>
        <dbReference type="PROSITE" id="PS51044"/>
    </source>
</evidence>
<feature type="compositionally biased region" description="Polar residues" evidence="5">
    <location>
        <begin position="740"/>
        <end position="759"/>
    </location>
</feature>
<dbReference type="Gene3D" id="3.30.40.10">
    <property type="entry name" value="Zinc/RING finger domain, C3HC4 (zinc finger)"/>
    <property type="match status" value="1"/>
</dbReference>
<dbReference type="SUPFAM" id="SSF57850">
    <property type="entry name" value="RING/U-box"/>
    <property type="match status" value="1"/>
</dbReference>
<gene>
    <name evidence="7" type="ORF">MtrunA17_Chr8g0356491</name>
</gene>
<keyword evidence="3" id="KW-0862">Zinc</keyword>
<dbReference type="GO" id="GO:0019789">
    <property type="term" value="F:SUMO transferase activity"/>
    <property type="evidence" value="ECO:0007669"/>
    <property type="project" value="UniProtKB-ARBA"/>
</dbReference>
<proteinExistence type="predicted"/>
<sequence length="822" mass="90527">MSTNTPSQLPDSGAQTNPNPVVSPSLVNFYRITKVLDRLANHFLPGNPTDSFDFFNLCLSLSRGIDYALANGEIPQKANELPILMKQMYQRKTDELSLAAVMVLMISVKNACTNGWFQKEDAEELLTIAEEIGKIYCTLGNAIAEPNSCHPAVLTIMERFYPYMKLGRVIVSIEAKPGYGASAVDFHITKNNVQPDKKIYLLVAQIDNIETSACLISPQHVNFLLNGKGIDTRTNFRMDPGPQMPTSVTSILKFGTNLLQAVGQFNGHYIILVAYMSVASLPAHPVLPPDYVQPAVSVDSDLDIIEGASRISLKCPISRTRIKTPVKGSSCKHFQCFDFDNFIKINSKRPSWRCPHCNHHVCYTDIRLDRNMIEILEKVGENIVEVIFEADRSWKAGSENDDMDKIQNMAHDCEMEQTEQQESTCSPDAVSNIVDLTNNDNDLDIMGTCETADRKPFQASVPTGDQIEDNFWDGLYIANNGSSPTAGVDLPVLAEAVSPVFNQEAEGHHNILSMNSVMHNQLSAQSNLSLMNYTNSLVNEYGRSSSTSRHIHRTPSAIQALPVQSQTLGAQQNSVTNLDSLITSSPSATPHVSLPNPASADPYNAILSDAERQQLFSQPSLNMPPVSTATQNRVPTVNMSAPTNRVPPVNTSAATRNREPSQPQNRSYRTSILNQYTNSHLQRTLNPQARQPMQPSNAQRSHIQQGGSQAHAAAANSQQARVMASSHVARQGEQRGPPLQSVSRTDELFNSQPDQNWRPTSRMRGSLSGQQLTDDVRQRLIMPSSQEVQSPRSQGPQPGLTKSQLDALIANSRNAHNNPSKP</sequence>
<dbReference type="PANTHER" id="PTHR10782">
    <property type="entry name" value="ZINC FINGER MIZ DOMAIN-CONTAINING PROTEIN"/>
    <property type="match status" value="1"/>
</dbReference>
<reference evidence="7" key="1">
    <citation type="journal article" date="2018" name="Nat. Plants">
        <title>Whole-genome landscape of Medicago truncatula symbiotic genes.</title>
        <authorList>
            <person name="Pecrix Y."/>
            <person name="Gamas P."/>
            <person name="Carrere S."/>
        </authorList>
    </citation>
    <scope>NUCLEOTIDE SEQUENCE</scope>
    <source>
        <tissue evidence="7">Leaves</tissue>
    </source>
</reference>
<keyword evidence="1" id="KW-0479">Metal-binding</keyword>
<name>A0A396GM09_MEDTR</name>
<dbReference type="Pfam" id="PF02891">
    <property type="entry name" value="zf-MIZ"/>
    <property type="match status" value="1"/>
</dbReference>
<evidence type="ECO:0000313" key="7">
    <source>
        <dbReference type="EMBL" id="RHN40604.1"/>
    </source>
</evidence>
<accession>A0A396GM09</accession>